<accession>A0A068THW7</accession>
<dbReference type="HOGENOM" id="CLU_3366044_0_0_5"/>
<evidence type="ECO:0000313" key="1">
    <source>
        <dbReference type="EMBL" id="CDN57918.1"/>
    </source>
</evidence>
<dbReference type="AlphaFoldDB" id="A0A068THW7"/>
<evidence type="ECO:0000313" key="2">
    <source>
        <dbReference type="Proteomes" id="UP000028186"/>
    </source>
</evidence>
<sequence>MATSSKLTIIFCHGVWADGSCFSKVTQRSRQTDTR</sequence>
<dbReference type="Proteomes" id="UP000028186">
    <property type="component" value="Plasmid pHAMBI1141a"/>
</dbReference>
<name>A0A068THW7_NEOGA</name>
<dbReference type="KEGG" id="ngl:RG1141_PA10860"/>
<gene>
    <name evidence="1" type="ORF">RG1141_PA10860</name>
</gene>
<dbReference type="EMBL" id="HG938356">
    <property type="protein sequence ID" value="CDN57918.1"/>
    <property type="molecule type" value="Genomic_DNA"/>
</dbReference>
<reference evidence="2" key="1">
    <citation type="journal article" date="2014" name="BMC Genomics">
        <title>Genome sequencing of two Neorhizobium galegae strains reveals a noeT gene responsible for the unusual acetylation of the nodulation factors.</title>
        <authorList>
            <person name="Osterman J."/>
            <person name="Marsh J."/>
            <person name="Laine P.K."/>
            <person name="Zeng Z."/>
            <person name="Alatalo E."/>
            <person name="Sullivan J.T."/>
            <person name="Young J.P."/>
            <person name="Thomas-Oates J."/>
            <person name="Paulin L."/>
            <person name="Lindstrom K."/>
        </authorList>
    </citation>
    <scope>NUCLEOTIDE SEQUENCE [LARGE SCALE GENOMIC DNA]</scope>
    <source>
        <strain evidence="2">HAMBI 1141</strain>
        <plasmid evidence="2">II</plasmid>
    </source>
</reference>
<protein>
    <submittedName>
        <fullName evidence="1">Uncharacterized protein</fullName>
    </submittedName>
</protein>
<proteinExistence type="predicted"/>
<keyword evidence="1" id="KW-0614">Plasmid</keyword>
<organism evidence="1 2">
    <name type="scientific">Neorhizobium galegae bv. officinalis bv. officinalis str. HAMBI 1141</name>
    <dbReference type="NCBI Taxonomy" id="1028801"/>
    <lineage>
        <taxon>Bacteria</taxon>
        <taxon>Pseudomonadati</taxon>
        <taxon>Pseudomonadota</taxon>
        <taxon>Alphaproteobacteria</taxon>
        <taxon>Hyphomicrobiales</taxon>
        <taxon>Rhizobiaceae</taxon>
        <taxon>Rhizobium/Agrobacterium group</taxon>
        <taxon>Neorhizobium</taxon>
    </lineage>
</organism>
<geneLocation type="plasmid" evidence="2">
    <name>II</name>
</geneLocation>